<keyword evidence="11" id="KW-0418">Kinase</keyword>
<dbReference type="Pfam" id="PF07498">
    <property type="entry name" value="Rho_N"/>
    <property type="match status" value="1"/>
</dbReference>
<evidence type="ECO:0000313" key="16">
    <source>
        <dbReference type="EMBL" id="PNC56080.1"/>
    </source>
</evidence>
<dbReference type="GO" id="GO:0008186">
    <property type="term" value="F:ATP-dependent activity, acting on RNA"/>
    <property type="evidence" value="ECO:0007669"/>
    <property type="project" value="InterPro"/>
</dbReference>
<name>A0AAP8T940_9BACT</name>
<dbReference type="GO" id="GO:0005524">
    <property type="term" value="F:ATP binding"/>
    <property type="evidence" value="ECO:0007669"/>
    <property type="project" value="UniProtKB-UniRule"/>
</dbReference>
<feature type="region of interest" description="Disordered" evidence="14">
    <location>
        <begin position="204"/>
        <end position="253"/>
    </location>
</feature>
<dbReference type="GO" id="GO:0006353">
    <property type="term" value="P:DNA-templated transcription termination"/>
    <property type="evidence" value="ECO:0007669"/>
    <property type="project" value="UniProtKB-UniRule"/>
</dbReference>
<feature type="binding site" evidence="11">
    <location>
        <begin position="11"/>
        <end position="16"/>
    </location>
    <ligand>
        <name>ATP</name>
        <dbReference type="ChEBI" id="CHEBI:30616"/>
    </ligand>
</feature>
<evidence type="ECO:0000256" key="8">
    <source>
        <dbReference type="ARBA" id="ARBA00022993"/>
    </source>
</evidence>
<dbReference type="Gene3D" id="3.40.50.300">
    <property type="entry name" value="P-loop containing nucleotide triphosphate hydrolases"/>
    <property type="match status" value="2"/>
</dbReference>
<evidence type="ECO:0000256" key="14">
    <source>
        <dbReference type="SAM" id="MobiDB-lite"/>
    </source>
</evidence>
<dbReference type="HAMAP" id="MF_01884">
    <property type="entry name" value="Rho"/>
    <property type="match status" value="1"/>
</dbReference>
<dbReference type="InterPro" id="IPR000194">
    <property type="entry name" value="ATPase_F1/V1/A1_a/bsu_nucl-bd"/>
</dbReference>
<comment type="caution">
    <text evidence="12">Lacks conserved residue(s) required for the propagation of feature annotation.</text>
</comment>
<evidence type="ECO:0000256" key="11">
    <source>
        <dbReference type="HAMAP-Rule" id="MF_00376"/>
    </source>
</evidence>
<evidence type="ECO:0000256" key="6">
    <source>
        <dbReference type="ARBA" id="ARBA00022840"/>
    </source>
</evidence>
<dbReference type="GO" id="GO:0016787">
    <property type="term" value="F:hydrolase activity"/>
    <property type="evidence" value="ECO:0007669"/>
    <property type="project" value="UniProtKB-KW"/>
</dbReference>
<comment type="caution">
    <text evidence="16">The sequence shown here is derived from an EMBL/GenBank/DDBJ whole genome shotgun (WGS) entry which is preliminary data.</text>
</comment>
<evidence type="ECO:0000256" key="12">
    <source>
        <dbReference type="HAMAP-Rule" id="MF_01884"/>
    </source>
</evidence>
<gene>
    <name evidence="12 16" type="primary">rho</name>
    <name evidence="11" type="synonym">coaE</name>
    <name evidence="16" type="ORF">CXU09_08380</name>
</gene>
<evidence type="ECO:0000256" key="10">
    <source>
        <dbReference type="ARBA" id="ARBA00023163"/>
    </source>
</evidence>
<dbReference type="SMART" id="SM00382">
    <property type="entry name" value="AAA"/>
    <property type="match status" value="1"/>
</dbReference>
<dbReference type="GO" id="GO:0003723">
    <property type="term" value="F:RNA binding"/>
    <property type="evidence" value="ECO:0007669"/>
    <property type="project" value="UniProtKB-UniRule"/>
</dbReference>
<keyword evidence="5 12" id="KW-0347">Helicase</keyword>
<dbReference type="EC" id="2.7.1.24" evidence="11"/>
<keyword evidence="7 12" id="KW-0694">RNA-binding</keyword>
<keyword evidence="2 12" id="KW-0806">Transcription termination</keyword>
<dbReference type="GO" id="GO:0004386">
    <property type="term" value="F:helicase activity"/>
    <property type="evidence" value="ECO:0007669"/>
    <property type="project" value="UniProtKB-UniRule"/>
</dbReference>
<dbReference type="AlphaFoldDB" id="A0AAP8T940"/>
<organism evidence="16 17">
    <name type="scientific">Akkermansia muciniphila</name>
    <dbReference type="NCBI Taxonomy" id="239935"/>
    <lineage>
        <taxon>Bacteria</taxon>
        <taxon>Pseudomonadati</taxon>
        <taxon>Verrucomicrobiota</taxon>
        <taxon>Verrucomicrobiia</taxon>
        <taxon>Verrucomicrobiales</taxon>
        <taxon>Akkermansiaceae</taxon>
        <taxon>Akkermansia</taxon>
    </lineage>
</organism>
<proteinExistence type="inferred from homology"/>
<feature type="domain" description="Rho RNA-BD" evidence="15">
    <location>
        <begin position="306"/>
        <end position="381"/>
    </location>
</feature>
<evidence type="ECO:0000256" key="1">
    <source>
        <dbReference type="ARBA" id="ARBA00009018"/>
    </source>
</evidence>
<dbReference type="InterPro" id="IPR011112">
    <property type="entry name" value="Rho-like_N"/>
</dbReference>
<evidence type="ECO:0000256" key="3">
    <source>
        <dbReference type="ARBA" id="ARBA00022741"/>
    </source>
</evidence>
<dbReference type="EC" id="3.6.4.-" evidence="12"/>
<sequence length="673" mass="74901">MKTLIVTGGIATGKSTFIRLLMEAGGARLHLFDCDAEAGRLLDGGTLKAPLSSVFGPASVDSSGKADRHFLRELVFRNPESRRTLEGIIHPLLHQECLAQMLAARQNTEVDGFVIDVPLFFETSARYCQDAVCVVAVSRGTQKTRLAIRNGFREDMIEAILAAQRPIMEKVAAADFVIWNEGPPDLLRQQTQRLYQHFFMTEELDNTPSPAGDIPQETLPKPLPAPEETAGEQPAAAPEENSGNAVREEEEAAPVLEQIDINELRKRPLNDLQEMAEGLPIRNAASLTKSQLVFELGKQLLAKGHEVVVSGVMEQAKDNYAMLRDPVKSFRTSPDDIYLGGNLIKPLHLRVGQQIKVRLRKLRPHDKYLSAASVISVEDIPAEDYRARSDFERLTPLFPKERLLLENKGVNSAAMRVLDLMTPFGKGQRGLIVAPPRGGKTVLLKTIARSIRANYPEVELIVLLLDERPEEVTDFEETVDAPVFASTFDEPSRRHAQVSDLVIERAKRLVEMGRDVVILLDSLTRLARGYNANQTGGRIMSGGLGSNALEKPRKFFSAARNVEEGGSLTIIATCLVDTESRMDEVIFEEFKGTGNLEIRLDRELSERRIYPAISLSQSGTRNDDRLYNEQEFVKIMQLRRQLAMKPGWEGLQALLQNISKTQNNAELLLTGLR</sequence>
<dbReference type="InterPro" id="IPR036269">
    <property type="entry name" value="Rho_N_sf"/>
</dbReference>
<keyword evidence="8 11" id="KW-0173">Coenzyme A biosynthesis</keyword>
<keyword evidence="11" id="KW-0963">Cytoplasm</keyword>
<keyword evidence="6 11" id="KW-0067">ATP-binding</keyword>
<dbReference type="GO" id="GO:0015937">
    <property type="term" value="P:coenzyme A biosynthetic process"/>
    <property type="evidence" value="ECO:0007669"/>
    <property type="project" value="UniProtKB-UniRule"/>
</dbReference>
<dbReference type="SUPFAM" id="SSF68912">
    <property type="entry name" value="Rho N-terminal domain-like"/>
    <property type="match status" value="1"/>
</dbReference>
<comment type="subunit">
    <text evidence="12">Homohexamer. The homohexamer assembles into an open ring structure.</text>
</comment>
<dbReference type="GO" id="GO:0005737">
    <property type="term" value="C:cytoplasm"/>
    <property type="evidence" value="ECO:0007669"/>
    <property type="project" value="UniProtKB-SubCell"/>
</dbReference>
<comment type="similarity">
    <text evidence="1 11">Belongs to the CoaE family.</text>
</comment>
<dbReference type="InterPro" id="IPR012340">
    <property type="entry name" value="NA-bd_OB-fold"/>
</dbReference>
<comment type="function">
    <text evidence="12">Facilitates transcription termination by a mechanism that involves Rho binding to the nascent RNA, activation of Rho's RNA-dependent ATPase activity, and release of the mRNA from the DNA template.</text>
</comment>
<dbReference type="InterPro" id="IPR011113">
    <property type="entry name" value="Rho_RNA-bd"/>
</dbReference>
<reference evidence="16 17" key="1">
    <citation type="journal article" date="2017" name="BMC Genomics">
        <title>Genome sequencing of 39 Akkermansia muciniphila isolates reveals its population structure, genomic and functional diverisity, and global distribution in mammalian gut microbiotas.</title>
        <authorList>
            <person name="Guo X."/>
            <person name="Li S."/>
            <person name="Zhang J."/>
            <person name="Wu F."/>
            <person name="Li X."/>
            <person name="Wu D."/>
            <person name="Zhang M."/>
            <person name="Ou Z."/>
            <person name="Jie Z."/>
            <person name="Yan Q."/>
            <person name="Li P."/>
            <person name="Yi J."/>
            <person name="Peng Y."/>
        </authorList>
    </citation>
    <scope>NUCLEOTIDE SEQUENCE [LARGE SCALE GENOMIC DNA]</scope>
    <source>
        <strain evidence="16 17">GP43</strain>
    </source>
</reference>
<dbReference type="InterPro" id="IPR041703">
    <property type="entry name" value="Rho_factor_ATP-bd"/>
</dbReference>
<comment type="function">
    <text evidence="11">Catalyzes the phosphorylation of the 3'-hydroxyl group of dephosphocoenzyme A to form coenzyme A.</text>
</comment>
<keyword evidence="10 12" id="KW-0804">Transcription</keyword>
<dbReference type="PROSITE" id="PS51856">
    <property type="entry name" value="RHO_RNA_BD"/>
    <property type="match status" value="1"/>
</dbReference>
<dbReference type="PANTHER" id="PTHR46425">
    <property type="entry name" value="TRANSCRIPTION TERMINATION FACTOR RHO"/>
    <property type="match status" value="1"/>
</dbReference>
<feature type="binding site" evidence="12">
    <location>
        <begin position="437"/>
        <end position="442"/>
    </location>
    <ligand>
        <name>ATP</name>
        <dbReference type="ChEBI" id="CHEBI:30616"/>
    </ligand>
</feature>
<dbReference type="SMART" id="SM00959">
    <property type="entry name" value="Rho_N"/>
    <property type="match status" value="1"/>
</dbReference>
<dbReference type="CDD" id="cd01128">
    <property type="entry name" value="rho_factor_C"/>
    <property type="match status" value="1"/>
</dbReference>
<evidence type="ECO:0000256" key="5">
    <source>
        <dbReference type="ARBA" id="ARBA00022806"/>
    </source>
</evidence>
<keyword evidence="11" id="KW-0808">Transferase</keyword>
<dbReference type="EMBL" id="PJKN01000004">
    <property type="protein sequence ID" value="PNC56080.1"/>
    <property type="molecule type" value="Genomic_DNA"/>
</dbReference>
<dbReference type="NCBIfam" id="TIGR00152">
    <property type="entry name" value="dephospho-CoA kinase"/>
    <property type="match status" value="1"/>
</dbReference>
<dbReference type="Pfam" id="PF01121">
    <property type="entry name" value="CoaE"/>
    <property type="match status" value="1"/>
</dbReference>
<feature type="binding site" evidence="12">
    <location>
        <position position="468"/>
    </location>
    <ligand>
        <name>ATP</name>
        <dbReference type="ChEBI" id="CHEBI:30616"/>
    </ligand>
</feature>
<dbReference type="HAMAP" id="MF_00376">
    <property type="entry name" value="Dephospho_CoA_kinase"/>
    <property type="match status" value="1"/>
</dbReference>
<keyword evidence="4 12" id="KW-0378">Hydrolase</keyword>
<dbReference type="Proteomes" id="UP000235914">
    <property type="component" value="Unassembled WGS sequence"/>
</dbReference>
<dbReference type="Gene3D" id="2.40.50.140">
    <property type="entry name" value="Nucleic acid-binding proteins"/>
    <property type="match status" value="1"/>
</dbReference>
<evidence type="ECO:0000256" key="2">
    <source>
        <dbReference type="ARBA" id="ARBA00022472"/>
    </source>
</evidence>
<protein>
    <recommendedName>
        <fullName evidence="11 12">Multifunctional fusion protein</fullName>
    </recommendedName>
    <domain>
        <recommendedName>
            <fullName evidence="11">Dephospho-CoA kinase</fullName>
            <ecNumber evidence="11">2.7.1.24</ecNumber>
        </recommendedName>
        <alternativeName>
            <fullName evidence="11">Dephosphocoenzyme A kinase</fullName>
        </alternativeName>
    </domain>
    <domain>
        <recommendedName>
            <fullName evidence="12">Transcription termination factor Rho</fullName>
            <ecNumber evidence="12">3.6.4.-</ecNumber>
        </recommendedName>
        <alternativeName>
            <fullName evidence="12">ATP-dependent helicase Rho</fullName>
        </alternativeName>
    </domain>
</protein>
<dbReference type="RefSeq" id="WP_102735809.1">
    <property type="nucleotide sequence ID" value="NZ_PJKN01000004.1"/>
</dbReference>
<evidence type="ECO:0000313" key="17">
    <source>
        <dbReference type="Proteomes" id="UP000235914"/>
    </source>
</evidence>
<dbReference type="PROSITE" id="PS51219">
    <property type="entry name" value="DPCK"/>
    <property type="match status" value="1"/>
</dbReference>
<comment type="pathway">
    <text evidence="11">Cofactor biosynthesis; coenzyme A biosynthesis; CoA from (R)-pantothenate: step 5/5.</text>
</comment>
<dbReference type="Pfam" id="PF00006">
    <property type="entry name" value="ATP-synt_ab"/>
    <property type="match status" value="1"/>
</dbReference>
<dbReference type="GO" id="GO:0004140">
    <property type="term" value="F:dephospho-CoA kinase activity"/>
    <property type="evidence" value="ECO:0007669"/>
    <property type="project" value="UniProtKB-UniRule"/>
</dbReference>
<accession>A0AAP8T940</accession>
<evidence type="ECO:0000256" key="7">
    <source>
        <dbReference type="ARBA" id="ARBA00022884"/>
    </source>
</evidence>
<keyword evidence="9 12" id="KW-0805">Transcription regulation</keyword>
<evidence type="ECO:0000256" key="9">
    <source>
        <dbReference type="ARBA" id="ARBA00023015"/>
    </source>
</evidence>
<dbReference type="InterPro" id="IPR003593">
    <property type="entry name" value="AAA+_ATPase"/>
</dbReference>
<dbReference type="Pfam" id="PF07497">
    <property type="entry name" value="Rho_RNA_bind"/>
    <property type="match status" value="1"/>
</dbReference>
<dbReference type="InterPro" id="IPR001977">
    <property type="entry name" value="Depp_CoAkinase"/>
</dbReference>
<evidence type="ECO:0000256" key="13">
    <source>
        <dbReference type="PROSITE-ProRule" id="PRU01203"/>
    </source>
</evidence>
<dbReference type="SUPFAM" id="SSF50249">
    <property type="entry name" value="Nucleic acid-binding proteins"/>
    <property type="match status" value="1"/>
</dbReference>
<comment type="similarity">
    <text evidence="12 13">Belongs to the Rho family.</text>
</comment>
<dbReference type="SUPFAM" id="SSF52540">
    <property type="entry name" value="P-loop containing nucleoside triphosphate hydrolases"/>
    <property type="match status" value="2"/>
</dbReference>
<keyword evidence="3 11" id="KW-0547">Nucleotide-binding</keyword>
<comment type="catalytic activity">
    <reaction evidence="11">
        <text>3'-dephospho-CoA + ATP = ADP + CoA + H(+)</text>
        <dbReference type="Rhea" id="RHEA:18245"/>
        <dbReference type="ChEBI" id="CHEBI:15378"/>
        <dbReference type="ChEBI" id="CHEBI:30616"/>
        <dbReference type="ChEBI" id="CHEBI:57287"/>
        <dbReference type="ChEBI" id="CHEBI:57328"/>
        <dbReference type="ChEBI" id="CHEBI:456216"/>
        <dbReference type="EC" id="2.7.1.24"/>
    </reaction>
</comment>
<dbReference type="InterPro" id="IPR027417">
    <property type="entry name" value="P-loop_NTPase"/>
</dbReference>
<comment type="subcellular location">
    <subcellularLocation>
        <location evidence="11">Cytoplasm</location>
    </subcellularLocation>
</comment>
<dbReference type="PANTHER" id="PTHR46425:SF1">
    <property type="entry name" value="TRANSCRIPTION TERMINATION FACTOR RHO"/>
    <property type="match status" value="1"/>
</dbReference>
<feature type="binding site" evidence="12">
    <location>
        <begin position="425"/>
        <end position="430"/>
    </location>
    <ligand>
        <name>ATP</name>
        <dbReference type="ChEBI" id="CHEBI:30616"/>
    </ligand>
</feature>
<evidence type="ECO:0000259" key="15">
    <source>
        <dbReference type="PROSITE" id="PS51856"/>
    </source>
</evidence>
<dbReference type="InterPro" id="IPR004665">
    <property type="entry name" value="Term_rho"/>
</dbReference>
<dbReference type="CDD" id="cd02022">
    <property type="entry name" value="DPCK"/>
    <property type="match status" value="1"/>
</dbReference>
<evidence type="ECO:0000256" key="4">
    <source>
        <dbReference type="ARBA" id="ARBA00022801"/>
    </source>
</evidence>
<dbReference type="NCBIfam" id="NF006886">
    <property type="entry name" value="PRK09376.1"/>
    <property type="match status" value="1"/>
</dbReference>